<proteinExistence type="inferred from homology"/>
<dbReference type="PANTHER" id="PTHR42789">
    <property type="entry name" value="D-ISOMER SPECIFIC 2-HYDROXYACID DEHYDROGENASE FAMILY PROTEIN (AFU_ORTHOLOGUE AFUA_6G10090)"/>
    <property type="match status" value="1"/>
</dbReference>
<dbReference type="Gene3D" id="3.30.1330.90">
    <property type="entry name" value="D-3-phosphoglycerate dehydrogenase, domain 3"/>
    <property type="match status" value="1"/>
</dbReference>
<dbReference type="Pfam" id="PF19304">
    <property type="entry name" value="PGDH_inter"/>
    <property type="match status" value="1"/>
</dbReference>
<dbReference type="PANTHER" id="PTHR42789:SF1">
    <property type="entry name" value="D-ISOMER SPECIFIC 2-HYDROXYACID DEHYDROGENASE FAMILY PROTEIN (AFU_ORTHOLOGUE AFUA_6G10090)"/>
    <property type="match status" value="1"/>
</dbReference>
<dbReference type="InterPro" id="IPR045865">
    <property type="entry name" value="ACT-like_dom_sf"/>
</dbReference>
<dbReference type="Pfam" id="PF02826">
    <property type="entry name" value="2-Hacid_dh_C"/>
    <property type="match status" value="1"/>
</dbReference>
<dbReference type="Pfam" id="PF00389">
    <property type="entry name" value="2-Hacid_dh"/>
    <property type="match status" value="1"/>
</dbReference>
<comment type="similarity">
    <text evidence="3 11">Belongs to the D-isomer specific 2-hydroxyacid dehydrogenase family.</text>
</comment>
<dbReference type="SUPFAM" id="SSF143548">
    <property type="entry name" value="Serine metabolism enzymes domain"/>
    <property type="match status" value="1"/>
</dbReference>
<dbReference type="PROSITE" id="PS00065">
    <property type="entry name" value="D_2_HYDROXYACID_DH_1"/>
    <property type="match status" value="1"/>
</dbReference>
<dbReference type="Proteomes" id="UP001275315">
    <property type="component" value="Unassembled WGS sequence"/>
</dbReference>
<evidence type="ECO:0000256" key="6">
    <source>
        <dbReference type="ARBA" id="ARBA00023002"/>
    </source>
</evidence>
<dbReference type="NCBIfam" id="TIGR01327">
    <property type="entry name" value="PGDH"/>
    <property type="match status" value="1"/>
</dbReference>
<comment type="pathway">
    <text evidence="2 11">Amino-acid biosynthesis; L-serine biosynthesis; L-serine from 3-phospho-D-glycerate: step 1/3.</text>
</comment>
<dbReference type="SUPFAM" id="SSF55021">
    <property type="entry name" value="ACT-like"/>
    <property type="match status" value="1"/>
</dbReference>
<dbReference type="Gene3D" id="3.30.70.260">
    <property type="match status" value="1"/>
</dbReference>
<evidence type="ECO:0000256" key="8">
    <source>
        <dbReference type="ARBA" id="ARBA00023299"/>
    </source>
</evidence>
<comment type="catalytic activity">
    <reaction evidence="9">
        <text>(R)-2-hydroxyglutarate + NAD(+) = 2-oxoglutarate + NADH + H(+)</text>
        <dbReference type="Rhea" id="RHEA:49612"/>
        <dbReference type="ChEBI" id="CHEBI:15378"/>
        <dbReference type="ChEBI" id="CHEBI:15801"/>
        <dbReference type="ChEBI" id="CHEBI:16810"/>
        <dbReference type="ChEBI" id="CHEBI:57540"/>
        <dbReference type="ChEBI" id="CHEBI:57945"/>
        <dbReference type="EC" id="1.1.1.399"/>
    </reaction>
</comment>
<dbReference type="SUPFAM" id="SSF51735">
    <property type="entry name" value="NAD(P)-binding Rossmann-fold domains"/>
    <property type="match status" value="1"/>
</dbReference>
<evidence type="ECO:0000256" key="5">
    <source>
        <dbReference type="ARBA" id="ARBA00022605"/>
    </source>
</evidence>
<dbReference type="CDD" id="cd04902">
    <property type="entry name" value="ACT_3PGDH-xct"/>
    <property type="match status" value="1"/>
</dbReference>
<organism evidence="13 14">
    <name type="scientific">Paracerasibacillus soli</name>
    <dbReference type="NCBI Taxonomy" id="480284"/>
    <lineage>
        <taxon>Bacteria</taxon>
        <taxon>Bacillati</taxon>
        <taxon>Bacillota</taxon>
        <taxon>Bacilli</taxon>
        <taxon>Bacillales</taxon>
        <taxon>Bacillaceae</taxon>
        <taxon>Paracerasibacillus</taxon>
    </lineage>
</organism>
<dbReference type="PROSITE" id="PS00670">
    <property type="entry name" value="D_2_HYDROXYACID_DH_2"/>
    <property type="match status" value="1"/>
</dbReference>
<evidence type="ECO:0000313" key="13">
    <source>
        <dbReference type="EMBL" id="MDY0407728.1"/>
    </source>
</evidence>
<dbReference type="InterPro" id="IPR029752">
    <property type="entry name" value="D-isomer_DH_CS1"/>
</dbReference>
<gene>
    <name evidence="13" type="primary">serA</name>
    <name evidence="13" type="ORF">RWD45_02755</name>
</gene>
<dbReference type="InterPro" id="IPR002912">
    <property type="entry name" value="ACT_dom"/>
</dbReference>
<evidence type="ECO:0000256" key="3">
    <source>
        <dbReference type="ARBA" id="ARBA00005854"/>
    </source>
</evidence>
<reference evidence="13 14" key="1">
    <citation type="submission" date="2023-10" db="EMBL/GenBank/DDBJ databases">
        <title>Virgibacillus soli CC-YMP-6 genome.</title>
        <authorList>
            <person name="Miliotis G."/>
            <person name="Sengupta P."/>
            <person name="Hameed A."/>
            <person name="Chuvochina M."/>
            <person name="Mcdonagh F."/>
            <person name="Simpson A.C."/>
            <person name="Singh N.K."/>
            <person name="Rekha P.D."/>
            <person name="Raman K."/>
            <person name="Hugenholtz P."/>
            <person name="Venkateswaran K."/>
        </authorList>
    </citation>
    <scope>NUCLEOTIDE SEQUENCE [LARGE SCALE GENOMIC DNA]</scope>
    <source>
        <strain evidence="13 14">CC-YMP-6</strain>
    </source>
</reference>
<evidence type="ECO:0000256" key="1">
    <source>
        <dbReference type="ARBA" id="ARBA00003800"/>
    </source>
</evidence>
<dbReference type="InterPro" id="IPR029753">
    <property type="entry name" value="D-isomer_DH_CS"/>
</dbReference>
<dbReference type="EMBL" id="JAWDIQ010000001">
    <property type="protein sequence ID" value="MDY0407728.1"/>
    <property type="molecule type" value="Genomic_DNA"/>
</dbReference>
<evidence type="ECO:0000256" key="9">
    <source>
        <dbReference type="ARBA" id="ARBA00048126"/>
    </source>
</evidence>
<comment type="catalytic activity">
    <reaction evidence="10 11">
        <text>(2R)-3-phosphoglycerate + NAD(+) = 3-phosphooxypyruvate + NADH + H(+)</text>
        <dbReference type="Rhea" id="RHEA:12641"/>
        <dbReference type="ChEBI" id="CHEBI:15378"/>
        <dbReference type="ChEBI" id="CHEBI:18110"/>
        <dbReference type="ChEBI" id="CHEBI:57540"/>
        <dbReference type="ChEBI" id="CHEBI:57945"/>
        <dbReference type="ChEBI" id="CHEBI:58272"/>
        <dbReference type="EC" id="1.1.1.95"/>
    </reaction>
</comment>
<evidence type="ECO:0000256" key="10">
    <source>
        <dbReference type="ARBA" id="ARBA00048731"/>
    </source>
</evidence>
<evidence type="ECO:0000256" key="7">
    <source>
        <dbReference type="ARBA" id="ARBA00023027"/>
    </source>
</evidence>
<dbReference type="RefSeq" id="WP_320378517.1">
    <property type="nucleotide sequence ID" value="NZ_JAWDIQ010000001.1"/>
</dbReference>
<comment type="caution">
    <text evidence="13">The sequence shown here is derived from an EMBL/GenBank/DDBJ whole genome shotgun (WGS) entry which is preliminary data.</text>
</comment>
<keyword evidence="7 11" id="KW-0520">NAD</keyword>
<keyword evidence="8 11" id="KW-0718">Serine biosynthesis</keyword>
<evidence type="ECO:0000259" key="12">
    <source>
        <dbReference type="PROSITE" id="PS51671"/>
    </source>
</evidence>
<dbReference type="InterPro" id="IPR050857">
    <property type="entry name" value="D-2-hydroxyacid_DH"/>
</dbReference>
<dbReference type="EC" id="1.1.1.95" evidence="11"/>
<name>A0ABU5CMY8_9BACI</name>
<dbReference type="Pfam" id="PF01842">
    <property type="entry name" value="ACT"/>
    <property type="match status" value="1"/>
</dbReference>
<comment type="function">
    <text evidence="1">Catalyzes the reversible oxidation of 3-phospho-D-glycerate to 3-phosphonooxypyruvate, the first step of the phosphorylated L-serine biosynthesis pathway. Also catalyzes the reversible oxidation of 2-hydroxyglutarate to 2-oxoglutarate.</text>
</comment>
<feature type="domain" description="ACT" evidence="12">
    <location>
        <begin position="456"/>
        <end position="529"/>
    </location>
</feature>
<sequence length="529" mass="58412">MIYTVLITDPISEDGIQPLQLHPNIDVVIRNDLTEEELFTIIPNIHALLVRSQTNITRQLIEKANNLKIIARAGVGVDNIDLTAATAHGILVVNAPHANTNSAAEHTIAMLFSLARKIPQASISLKQREWNRKAFIGVELKGKTLGIIGLGRIGAEVAFRAIGQRMRVMAYDPFLTEEKGEELGILPASLDEVIEQSDFITIHTPLLENTKHLLDARAFQKMKTGVHIINCARGGIIDEHALYHAIQTNKVAGAALDVFQVEPPFHSNLLDLPEVIATPHLGASTVEAQENVAVEVSHDIIRFFTGKVVQNPVNVSSVPKEAMNQVAPYFTLSERLGQFLIHLADDVVEEINLFYSGPFTNFEVGPLTRNTIKGILQRHLGEQVNHVNALYLADQRGIKINENKTSSLKGFTNLITIEMITKQESFRISGTLLDGLGPRIVELNDYQVDIFPKGNIVLIYHHDLPGVIGKVGNLLGNYQINIATMQVDRSNLGGEAMMLLTVDKPLNVECLHTLKSLTEIYNVKTIQLI</sequence>
<dbReference type="InterPro" id="IPR029009">
    <property type="entry name" value="ASB_dom_sf"/>
</dbReference>
<protein>
    <recommendedName>
        <fullName evidence="4 11">D-3-phosphoglycerate dehydrogenase</fullName>
        <ecNumber evidence="11">1.1.1.95</ecNumber>
    </recommendedName>
</protein>
<dbReference type="InterPro" id="IPR006236">
    <property type="entry name" value="PGDH"/>
</dbReference>
<dbReference type="InterPro" id="IPR006140">
    <property type="entry name" value="D-isomer_DH_NAD-bd"/>
</dbReference>
<keyword evidence="14" id="KW-1185">Reference proteome</keyword>
<accession>A0ABU5CMY8</accession>
<dbReference type="CDD" id="cd12173">
    <property type="entry name" value="PGDH_4"/>
    <property type="match status" value="1"/>
</dbReference>
<evidence type="ECO:0000256" key="2">
    <source>
        <dbReference type="ARBA" id="ARBA00005216"/>
    </source>
</evidence>
<dbReference type="InterPro" id="IPR036291">
    <property type="entry name" value="NAD(P)-bd_dom_sf"/>
</dbReference>
<dbReference type="Gene3D" id="3.40.50.720">
    <property type="entry name" value="NAD(P)-binding Rossmann-like Domain"/>
    <property type="match status" value="2"/>
</dbReference>
<dbReference type="InterPro" id="IPR045626">
    <property type="entry name" value="PGDH_ASB_dom"/>
</dbReference>
<evidence type="ECO:0000256" key="11">
    <source>
        <dbReference type="RuleBase" id="RU363003"/>
    </source>
</evidence>
<dbReference type="SUPFAM" id="SSF52283">
    <property type="entry name" value="Formate/glycerate dehydrogenase catalytic domain-like"/>
    <property type="match status" value="1"/>
</dbReference>
<dbReference type="PROSITE" id="PS51671">
    <property type="entry name" value="ACT"/>
    <property type="match status" value="1"/>
</dbReference>
<evidence type="ECO:0000256" key="4">
    <source>
        <dbReference type="ARBA" id="ARBA00021582"/>
    </source>
</evidence>
<keyword evidence="5 11" id="KW-0028">Amino-acid biosynthesis</keyword>
<dbReference type="GO" id="GO:0004617">
    <property type="term" value="F:phosphoglycerate dehydrogenase activity"/>
    <property type="evidence" value="ECO:0007669"/>
    <property type="project" value="UniProtKB-EC"/>
</dbReference>
<dbReference type="InterPro" id="IPR006139">
    <property type="entry name" value="D-isomer_2_OHA_DH_cat_dom"/>
</dbReference>
<evidence type="ECO:0000313" key="14">
    <source>
        <dbReference type="Proteomes" id="UP001275315"/>
    </source>
</evidence>
<keyword evidence="6 11" id="KW-0560">Oxidoreductase</keyword>